<dbReference type="Pfam" id="PF13091">
    <property type="entry name" value="PLDc_2"/>
    <property type="match status" value="1"/>
</dbReference>
<accession>A0ABS1J594</accession>
<dbReference type="PROSITE" id="PS50035">
    <property type="entry name" value="PLD"/>
    <property type="match status" value="1"/>
</dbReference>
<protein>
    <submittedName>
        <fullName evidence="2">Phospholipase</fullName>
    </submittedName>
</protein>
<evidence type="ECO:0000313" key="2">
    <source>
        <dbReference type="EMBL" id="MBK5898703.1"/>
    </source>
</evidence>
<evidence type="ECO:0000313" key="3">
    <source>
        <dbReference type="Proteomes" id="UP000604730"/>
    </source>
</evidence>
<dbReference type="InterPro" id="IPR025202">
    <property type="entry name" value="PLD-like_dom"/>
</dbReference>
<name>A0ABS1J594_9FIRM</name>
<keyword evidence="3" id="KW-1185">Reference proteome</keyword>
<dbReference type="InterPro" id="IPR001736">
    <property type="entry name" value="PLipase_D/transphosphatidylase"/>
</dbReference>
<evidence type="ECO:0000259" key="1">
    <source>
        <dbReference type="PROSITE" id="PS50035"/>
    </source>
</evidence>
<reference evidence="2 3" key="1">
    <citation type="submission" date="2021-01" db="EMBL/GenBank/DDBJ databases">
        <title>Isolation and description of Catonella massiliensis sp. nov., a novel Catonella species, isolated from a stable periodontitis subject.</title>
        <authorList>
            <person name="Antezack A."/>
            <person name="Boxberger M."/>
            <person name="La Scola B."/>
            <person name="Monnet-Corti V."/>
        </authorList>
    </citation>
    <scope>NUCLEOTIDE SEQUENCE [LARGE SCALE GENOMIC DNA]</scope>
    <source>
        <strain evidence="2 3">Marseille-Q4567</strain>
    </source>
</reference>
<dbReference type="RefSeq" id="WP_208430104.1">
    <property type="nucleotide sequence ID" value="NZ_JAEPRJ010000001.1"/>
</dbReference>
<dbReference type="EMBL" id="JAEPRJ010000001">
    <property type="protein sequence ID" value="MBK5898703.1"/>
    <property type="molecule type" value="Genomic_DNA"/>
</dbReference>
<feature type="domain" description="PLD phosphodiesterase" evidence="1">
    <location>
        <begin position="166"/>
        <end position="193"/>
    </location>
</feature>
<comment type="caution">
    <text evidence="2">The sequence shown here is derived from an EMBL/GenBank/DDBJ whole genome shotgun (WGS) entry which is preliminary data.</text>
</comment>
<dbReference type="CDD" id="cd09132">
    <property type="entry name" value="PLDc_unchar4"/>
    <property type="match status" value="1"/>
</dbReference>
<organism evidence="2 3">
    <name type="scientific">Catonella massiliensis</name>
    <dbReference type="NCBI Taxonomy" id="2799636"/>
    <lineage>
        <taxon>Bacteria</taxon>
        <taxon>Bacillati</taxon>
        <taxon>Bacillota</taxon>
        <taxon>Clostridia</taxon>
        <taxon>Lachnospirales</taxon>
        <taxon>Lachnospiraceae</taxon>
        <taxon>Catonella</taxon>
    </lineage>
</organism>
<dbReference type="SUPFAM" id="SSF56024">
    <property type="entry name" value="Phospholipase D/nuclease"/>
    <property type="match status" value="1"/>
</dbReference>
<dbReference type="Gene3D" id="3.30.870.10">
    <property type="entry name" value="Endonuclease Chain A"/>
    <property type="match status" value="1"/>
</dbReference>
<gene>
    <name evidence="2" type="ORF">JJN12_13120</name>
</gene>
<sequence>MWNTSVKIEYIAGLIADALENYSVNGVNAQFNQVIVELRNHFTNCSEEEITDIISLCMKMYSSRKIEHADLVLTAPDSFRVKTLRTKDTMRMLIENTEKSLTITGYSISDYFAEMLDAIIKKSQQGIYVRMYVNDIEKQKEALDRLMAYRSRFLQVYEYQKQEDDKMAALHAKLIVSDVKKSLVSSANLSYHGMQGNIEMGFLIESHDKAKQIEEVMKEMVRMKVFSRLRE</sequence>
<dbReference type="Proteomes" id="UP000604730">
    <property type="component" value="Unassembled WGS sequence"/>
</dbReference>
<proteinExistence type="predicted"/>